<dbReference type="GO" id="GO:0003700">
    <property type="term" value="F:DNA-binding transcription factor activity"/>
    <property type="evidence" value="ECO:0007669"/>
    <property type="project" value="InterPro"/>
</dbReference>
<dbReference type="Proteomes" id="UP000008021">
    <property type="component" value="Chromosome 3"/>
</dbReference>
<protein>
    <recommendedName>
        <fullName evidence="7">WRKY domain-containing protein</fullName>
    </recommendedName>
</protein>
<feature type="region of interest" description="Disordered" evidence="6">
    <location>
        <begin position="31"/>
        <end position="84"/>
    </location>
</feature>
<feature type="compositionally biased region" description="Basic and acidic residues" evidence="6">
    <location>
        <begin position="41"/>
        <end position="65"/>
    </location>
</feature>
<dbReference type="eggNOG" id="ENOG502QRXJ">
    <property type="taxonomic scope" value="Eukaryota"/>
</dbReference>
<dbReference type="GO" id="GO:0043565">
    <property type="term" value="F:sequence-specific DNA binding"/>
    <property type="evidence" value="ECO:0007669"/>
    <property type="project" value="InterPro"/>
</dbReference>
<evidence type="ECO:0000256" key="3">
    <source>
        <dbReference type="ARBA" id="ARBA00023125"/>
    </source>
</evidence>
<dbReference type="SUPFAM" id="SSF118290">
    <property type="entry name" value="WRKY DNA-binding domain"/>
    <property type="match status" value="1"/>
</dbReference>
<comment type="subcellular location">
    <subcellularLocation>
        <location evidence="1">Nucleus</location>
    </subcellularLocation>
</comment>
<dbReference type="HOGENOM" id="CLU_012086_6_0_1"/>
<evidence type="ECO:0000256" key="2">
    <source>
        <dbReference type="ARBA" id="ARBA00023015"/>
    </source>
</evidence>
<reference evidence="8" key="1">
    <citation type="submission" date="2015-04" db="UniProtKB">
        <authorList>
            <consortium name="EnsemblPlants"/>
        </authorList>
    </citation>
    <scope>IDENTIFICATION</scope>
</reference>
<dbReference type="PROSITE" id="PS50811">
    <property type="entry name" value="WRKY"/>
    <property type="match status" value="1"/>
</dbReference>
<dbReference type="Gene3D" id="2.20.25.80">
    <property type="entry name" value="WRKY domain"/>
    <property type="match status" value="1"/>
</dbReference>
<feature type="domain" description="WRKY" evidence="7">
    <location>
        <begin position="105"/>
        <end position="142"/>
    </location>
</feature>
<keyword evidence="5" id="KW-0539">Nucleus</keyword>
<evidence type="ECO:0000259" key="7">
    <source>
        <dbReference type="PROSITE" id="PS50811"/>
    </source>
</evidence>
<reference evidence="8" key="2">
    <citation type="submission" date="2018-05" db="EMBL/GenBank/DDBJ databases">
        <title>OmerRS3 (Oryza meridionalis Reference Sequence Version 3).</title>
        <authorList>
            <person name="Zhang J."/>
            <person name="Kudrna D."/>
            <person name="Lee S."/>
            <person name="Talag J."/>
            <person name="Welchert J."/>
            <person name="Wing R.A."/>
        </authorList>
    </citation>
    <scope>NUCLEOTIDE SEQUENCE [LARGE SCALE GENOMIC DNA]</scope>
    <source>
        <strain evidence="8">cv. OR44</strain>
    </source>
</reference>
<keyword evidence="2" id="KW-0805">Transcription regulation</keyword>
<dbReference type="Pfam" id="PF03106">
    <property type="entry name" value="WRKY"/>
    <property type="match status" value="1"/>
</dbReference>
<sequence>MPLWAGSLSTRRNTSSGCAAAAACADQYSAATPDNSSVTFGDDKADNESHRSEVDEPEAKGWKEDADNEGSSGGMGGGAGGKPVRKPRLVVHMLSDIDINILDDGFPWRKSYYKCTTVVCLVWKHVERASHDTRAVITTYAGAGAVVQRDPAVGRLRPAGALHPRDAPQPRLPLRNYGGYGAGAAFQRTKDKPRDDLFVESLLC</sequence>
<keyword evidence="9" id="KW-1185">Reference proteome</keyword>
<evidence type="ECO:0000256" key="5">
    <source>
        <dbReference type="ARBA" id="ARBA00023242"/>
    </source>
</evidence>
<dbReference type="STRING" id="40149.A0A0E0D5H4"/>
<evidence type="ECO:0000256" key="1">
    <source>
        <dbReference type="ARBA" id="ARBA00004123"/>
    </source>
</evidence>
<evidence type="ECO:0000256" key="6">
    <source>
        <dbReference type="SAM" id="MobiDB-lite"/>
    </source>
</evidence>
<dbReference type="InterPro" id="IPR044810">
    <property type="entry name" value="WRKY_plant"/>
</dbReference>
<dbReference type="SMART" id="SM00774">
    <property type="entry name" value="WRKY"/>
    <property type="match status" value="1"/>
</dbReference>
<dbReference type="GO" id="GO:0005634">
    <property type="term" value="C:nucleus"/>
    <property type="evidence" value="ECO:0007669"/>
    <property type="project" value="UniProtKB-SubCell"/>
</dbReference>
<accession>A0A0E0D5H4</accession>
<keyword evidence="4" id="KW-0804">Transcription</keyword>
<dbReference type="InterPro" id="IPR036576">
    <property type="entry name" value="WRKY_dom_sf"/>
</dbReference>
<keyword evidence="3" id="KW-0238">DNA-binding</keyword>
<evidence type="ECO:0000313" key="8">
    <source>
        <dbReference type="EnsemblPlants" id="OMERI03G28110.1"/>
    </source>
</evidence>
<dbReference type="Gramene" id="OMERI03G28110.1">
    <property type="protein sequence ID" value="OMERI03G28110.1"/>
    <property type="gene ID" value="OMERI03G28110"/>
</dbReference>
<dbReference type="AlphaFoldDB" id="A0A0E0D5H4"/>
<dbReference type="InterPro" id="IPR003657">
    <property type="entry name" value="WRKY_dom"/>
</dbReference>
<feature type="compositionally biased region" description="Gly residues" evidence="6">
    <location>
        <begin position="71"/>
        <end position="81"/>
    </location>
</feature>
<evidence type="ECO:0000256" key="4">
    <source>
        <dbReference type="ARBA" id="ARBA00023163"/>
    </source>
</evidence>
<proteinExistence type="predicted"/>
<dbReference type="PANTHER" id="PTHR31221">
    <property type="entry name" value="WRKY TRANSCRIPTION FACTOR PROTEIN 1-RELATED"/>
    <property type="match status" value="1"/>
</dbReference>
<evidence type="ECO:0000313" key="9">
    <source>
        <dbReference type="Proteomes" id="UP000008021"/>
    </source>
</evidence>
<dbReference type="EnsemblPlants" id="OMERI03G28110.1">
    <property type="protein sequence ID" value="OMERI03G28110.1"/>
    <property type="gene ID" value="OMERI03G28110"/>
</dbReference>
<name>A0A0E0D5H4_9ORYZ</name>
<dbReference type="PANTHER" id="PTHR31221:SF96">
    <property type="entry name" value="OS05G0343400 PROTEIN"/>
    <property type="match status" value="1"/>
</dbReference>
<organism evidence="8">
    <name type="scientific">Oryza meridionalis</name>
    <dbReference type="NCBI Taxonomy" id="40149"/>
    <lineage>
        <taxon>Eukaryota</taxon>
        <taxon>Viridiplantae</taxon>
        <taxon>Streptophyta</taxon>
        <taxon>Embryophyta</taxon>
        <taxon>Tracheophyta</taxon>
        <taxon>Spermatophyta</taxon>
        <taxon>Magnoliopsida</taxon>
        <taxon>Liliopsida</taxon>
        <taxon>Poales</taxon>
        <taxon>Poaceae</taxon>
        <taxon>BOP clade</taxon>
        <taxon>Oryzoideae</taxon>
        <taxon>Oryzeae</taxon>
        <taxon>Oryzinae</taxon>
        <taxon>Oryza</taxon>
    </lineage>
</organism>